<sequence>MSFMVLSKTSLSVRYARGIMSPLDALTENISLLKILDPKLSEIRRNALEDTIQDTNVRFNQQISPSCERATAEAFAVFLATSEDPNRVGAVCVEVVPSELPQMVVRVAVNDLKTAGRVNDLQIIASAIAECAISGHDPFDALVQVLQHRLLARFRSKHAPSSLRSSRASPVSRLNSLCLLSCRLDPEGNAVKHLKLLASSLNHTFASLERLDVSQARGAKGRELLKVMLNTVESLMDIDIGHLFTKIPVHVDNWDEPARNNFLLKLRKLAQYRRAAVYLTRKARTTPMYQNIKVRDVSHPAFRESARPSTIQSKMGGVLSRSLTTGNPRERVIFRERLERYLGKSAQEVQADIAKDARLPKKVHAEMQLLVYYEMQPSTVRRPRFICSSKHACYLCNLFVKKHGSHCVPSTHGTVYSKWKLPDPNDLGLEDQCASRLRTCLNHLNDDIEAAIIGCLKAKRAKSSGPSESIIFHAPSITPSILSMVLEEPTANSTSSGGERSDTSTKTVNATTAPEDGVEKAEGLTFRQEQHMQKITRVDSAMQQSQERHTDNPKRIYGLSLSQDSPQIAILDFGTDCYLNSERIELFIEYEGAAHICKESQQQTSVPKLLRCELFEDTSRERFCNALDAHTLTRDCIIPIADLHDPGGLSLRAGSQVLRLQLVPS</sequence>
<accession>A0A9P4UPQ4</accession>
<dbReference type="Proteomes" id="UP000799441">
    <property type="component" value="Unassembled WGS sequence"/>
</dbReference>
<dbReference type="InterPro" id="IPR027796">
    <property type="entry name" value="OTT_1508_deam-like"/>
</dbReference>
<evidence type="ECO:0000256" key="1">
    <source>
        <dbReference type="SAM" id="MobiDB-lite"/>
    </source>
</evidence>
<dbReference type="PANTHER" id="PTHR42037">
    <property type="match status" value="1"/>
</dbReference>
<dbReference type="AlphaFoldDB" id="A0A9P4UPQ4"/>
<gene>
    <name evidence="2" type="ORF">K431DRAFT_312004</name>
</gene>
<dbReference type="EMBL" id="MU003785">
    <property type="protein sequence ID" value="KAF2722039.1"/>
    <property type="molecule type" value="Genomic_DNA"/>
</dbReference>
<organism evidence="2 3">
    <name type="scientific">Polychaeton citri CBS 116435</name>
    <dbReference type="NCBI Taxonomy" id="1314669"/>
    <lineage>
        <taxon>Eukaryota</taxon>
        <taxon>Fungi</taxon>
        <taxon>Dikarya</taxon>
        <taxon>Ascomycota</taxon>
        <taxon>Pezizomycotina</taxon>
        <taxon>Dothideomycetes</taxon>
        <taxon>Dothideomycetidae</taxon>
        <taxon>Capnodiales</taxon>
        <taxon>Capnodiaceae</taxon>
        <taxon>Polychaeton</taxon>
    </lineage>
</organism>
<comment type="caution">
    <text evidence="2">The sequence shown here is derived from an EMBL/GenBank/DDBJ whole genome shotgun (WGS) entry which is preliminary data.</text>
</comment>
<dbReference type="PANTHER" id="PTHR42037:SF1">
    <property type="match status" value="1"/>
</dbReference>
<evidence type="ECO:0000313" key="2">
    <source>
        <dbReference type="EMBL" id="KAF2722039.1"/>
    </source>
</evidence>
<reference evidence="2" key="1">
    <citation type="journal article" date="2020" name="Stud. Mycol.">
        <title>101 Dothideomycetes genomes: a test case for predicting lifestyles and emergence of pathogens.</title>
        <authorList>
            <person name="Haridas S."/>
            <person name="Albert R."/>
            <person name="Binder M."/>
            <person name="Bloem J."/>
            <person name="Labutti K."/>
            <person name="Salamov A."/>
            <person name="Andreopoulos B."/>
            <person name="Baker S."/>
            <person name="Barry K."/>
            <person name="Bills G."/>
            <person name="Bluhm B."/>
            <person name="Cannon C."/>
            <person name="Castanera R."/>
            <person name="Culley D."/>
            <person name="Daum C."/>
            <person name="Ezra D."/>
            <person name="Gonzalez J."/>
            <person name="Henrissat B."/>
            <person name="Kuo A."/>
            <person name="Liang C."/>
            <person name="Lipzen A."/>
            <person name="Lutzoni F."/>
            <person name="Magnuson J."/>
            <person name="Mondo S."/>
            <person name="Nolan M."/>
            <person name="Ohm R."/>
            <person name="Pangilinan J."/>
            <person name="Park H.-J."/>
            <person name="Ramirez L."/>
            <person name="Alfaro M."/>
            <person name="Sun H."/>
            <person name="Tritt A."/>
            <person name="Yoshinaga Y."/>
            <person name="Zwiers L.-H."/>
            <person name="Turgeon B."/>
            <person name="Goodwin S."/>
            <person name="Spatafora J."/>
            <person name="Crous P."/>
            <person name="Grigoriev I."/>
        </authorList>
    </citation>
    <scope>NUCLEOTIDE SEQUENCE</scope>
    <source>
        <strain evidence="2">CBS 116435</strain>
    </source>
</reference>
<dbReference type="Pfam" id="PF14441">
    <property type="entry name" value="OTT_1508_deam"/>
    <property type="match status" value="1"/>
</dbReference>
<feature type="region of interest" description="Disordered" evidence="1">
    <location>
        <begin position="488"/>
        <end position="515"/>
    </location>
</feature>
<name>A0A9P4UPQ4_9PEZI</name>
<protein>
    <submittedName>
        <fullName evidence="2">Uncharacterized protein</fullName>
    </submittedName>
</protein>
<dbReference type="OrthoDB" id="4851849at2759"/>
<evidence type="ECO:0000313" key="3">
    <source>
        <dbReference type="Proteomes" id="UP000799441"/>
    </source>
</evidence>
<proteinExistence type="predicted"/>
<feature type="compositionally biased region" description="Polar residues" evidence="1">
    <location>
        <begin position="490"/>
        <end position="512"/>
    </location>
</feature>
<keyword evidence="3" id="KW-1185">Reference proteome</keyword>